<dbReference type="PANTHER" id="PTHR13227">
    <property type="entry name" value="EUKARYOTIC TRANSLATION INITIATION FACTOR 2A"/>
    <property type="match status" value="1"/>
</dbReference>
<keyword evidence="4" id="KW-0648">Protein biosynthesis</keyword>
<comment type="caution">
    <text evidence="7">The sequence shown here is derived from an EMBL/GenBank/DDBJ whole genome shotgun (WGS) entry which is preliminary data.</text>
</comment>
<evidence type="ECO:0000313" key="8">
    <source>
        <dbReference type="Proteomes" id="UP001146793"/>
    </source>
</evidence>
<keyword evidence="7" id="KW-0812">Transmembrane</keyword>
<dbReference type="GO" id="GO:0000049">
    <property type="term" value="F:tRNA binding"/>
    <property type="evidence" value="ECO:0007669"/>
    <property type="project" value="TreeGrafter"/>
</dbReference>
<reference evidence="7" key="1">
    <citation type="submission" date="2022-08" db="EMBL/GenBank/DDBJ databases">
        <title>Novel sulphate-reducing endosymbionts in the free-living metamonad Anaeramoeba.</title>
        <authorList>
            <person name="Jerlstrom-Hultqvist J."/>
            <person name="Cepicka I."/>
            <person name="Gallot-Lavallee L."/>
            <person name="Salas-Leiva D."/>
            <person name="Curtis B.A."/>
            <person name="Zahonova K."/>
            <person name="Pipaliya S."/>
            <person name="Dacks J."/>
            <person name="Roger A.J."/>
        </authorList>
    </citation>
    <scope>NUCLEOTIDE SEQUENCE</scope>
    <source>
        <strain evidence="7">Busselton2</strain>
    </source>
</reference>
<organism evidence="7 8">
    <name type="scientific">Anaeramoeba flamelloides</name>
    <dbReference type="NCBI Taxonomy" id="1746091"/>
    <lineage>
        <taxon>Eukaryota</taxon>
        <taxon>Metamonada</taxon>
        <taxon>Anaeramoebidae</taxon>
        <taxon>Anaeramoeba</taxon>
    </lineage>
</organism>
<gene>
    <name evidence="7" type="ORF">M0812_12046</name>
</gene>
<feature type="compositionally biased region" description="Basic residues" evidence="6">
    <location>
        <begin position="223"/>
        <end position="258"/>
    </location>
</feature>
<evidence type="ECO:0000313" key="7">
    <source>
        <dbReference type="EMBL" id="KAJ3442312.1"/>
    </source>
</evidence>
<keyword evidence="5" id="KW-0175">Coiled coil</keyword>
<dbReference type="GO" id="GO:0022627">
    <property type="term" value="C:cytosolic small ribosomal subunit"/>
    <property type="evidence" value="ECO:0007669"/>
    <property type="project" value="TreeGrafter"/>
</dbReference>
<protein>
    <submittedName>
        <fullName evidence="7">Transmembrane protein</fullName>
    </submittedName>
</protein>
<proteinExistence type="predicted"/>
<evidence type="ECO:0000256" key="4">
    <source>
        <dbReference type="ARBA" id="ARBA00022917"/>
    </source>
</evidence>
<feature type="region of interest" description="Disordered" evidence="6">
    <location>
        <begin position="215"/>
        <end position="318"/>
    </location>
</feature>
<sequence>MENSVSSSPLSDSIMQFDPEEFLSHIQSSEQCGGNKKEKKSVTKKQFLDQQTIINSSPKLPRGIILIGGKKYFHLPKKENNKYLVKTSIEYLENTIPFHNSNSSYGSFENHFLQSCLKHQPISRIVLLKLIRAFKFETDFRKIMRIKNYLFTLLKNKNTPKSLLLTLDIFELFHFLGLNPYSSSKKKNGKEKEKKKEKEKEKVIYIDSESEIETESENESTTKPKKKKKRKKEWKRKRKNQNKIKIQRSSKRKRKLKKNNNNNKEMTNKKKKFKTNYEELNKKNNNKKKNNKVKTKKRKMEKKKKTKKKKKKKHDSLKEEKPIGENFLILEQKFDIYKSGDFNCEFTPESPTKWEGLITTKIGIIIELITLISQTFKQKELQTIFQYVFPLLSIFPQLQNQICRLLEKCVNYSFNKDSQWIIYIENTLIPFFLDLMYPVELYWALIRLPCFQQRIRIFHSIVSYNLLKSILKKENKNKINFENDTTIQELISNQDQDPNLILQTLIIIKNSLSNHLTEKIVFIMKIMSLILIHLSNQYEMFDSIKLIQSQLKKIEFRLTDASKMRIRLKEQVSEVLNSLKNLKKNNQKINKLIINK</sequence>
<feature type="coiled-coil region" evidence="5">
    <location>
        <begin position="565"/>
        <end position="592"/>
    </location>
</feature>
<dbReference type="GO" id="GO:0003743">
    <property type="term" value="F:translation initiation factor activity"/>
    <property type="evidence" value="ECO:0007669"/>
    <property type="project" value="UniProtKB-KW"/>
</dbReference>
<dbReference type="AlphaFoldDB" id="A0AAV7ZNS7"/>
<evidence type="ECO:0000256" key="1">
    <source>
        <dbReference type="ARBA" id="ARBA00022540"/>
    </source>
</evidence>
<dbReference type="PANTHER" id="PTHR13227:SF0">
    <property type="entry name" value="EUKARYOTIC TRANSLATION INITIATION FACTOR 2A"/>
    <property type="match status" value="1"/>
</dbReference>
<dbReference type="InterPro" id="IPR011387">
    <property type="entry name" value="TIF2A"/>
</dbReference>
<keyword evidence="3" id="KW-0677">Repeat</keyword>
<name>A0AAV7ZNS7_9EUKA</name>
<accession>A0AAV7ZNS7</accession>
<feature type="compositionally biased region" description="Basic residues" evidence="6">
    <location>
        <begin position="284"/>
        <end position="315"/>
    </location>
</feature>
<evidence type="ECO:0000256" key="2">
    <source>
        <dbReference type="ARBA" id="ARBA00022574"/>
    </source>
</evidence>
<keyword evidence="7" id="KW-0472">Membrane</keyword>
<dbReference type="EMBL" id="JANTQA010000026">
    <property type="protein sequence ID" value="KAJ3442312.1"/>
    <property type="molecule type" value="Genomic_DNA"/>
</dbReference>
<dbReference type="GO" id="GO:0043022">
    <property type="term" value="F:ribosome binding"/>
    <property type="evidence" value="ECO:0007669"/>
    <property type="project" value="TreeGrafter"/>
</dbReference>
<dbReference type="Proteomes" id="UP001146793">
    <property type="component" value="Unassembled WGS sequence"/>
</dbReference>
<evidence type="ECO:0000256" key="6">
    <source>
        <dbReference type="SAM" id="MobiDB-lite"/>
    </source>
</evidence>
<dbReference type="GO" id="GO:0003729">
    <property type="term" value="F:mRNA binding"/>
    <property type="evidence" value="ECO:0007669"/>
    <property type="project" value="TreeGrafter"/>
</dbReference>
<keyword evidence="1" id="KW-0396">Initiation factor</keyword>
<evidence type="ECO:0000256" key="3">
    <source>
        <dbReference type="ARBA" id="ARBA00022737"/>
    </source>
</evidence>
<keyword evidence="2" id="KW-0853">WD repeat</keyword>
<evidence type="ECO:0000256" key="5">
    <source>
        <dbReference type="SAM" id="Coils"/>
    </source>
</evidence>